<evidence type="ECO:0000313" key="3">
    <source>
        <dbReference type="EMBL" id="VFJ97756.1"/>
    </source>
</evidence>
<evidence type="ECO:0008006" key="5">
    <source>
        <dbReference type="Google" id="ProtNLM"/>
    </source>
</evidence>
<dbReference type="EMBL" id="CAADFI010000118">
    <property type="protein sequence ID" value="VFJ97756.1"/>
    <property type="molecule type" value="Genomic_DNA"/>
</dbReference>
<dbReference type="EMBL" id="CAADFJ010000113">
    <property type="protein sequence ID" value="VFK03089.1"/>
    <property type="molecule type" value="Genomic_DNA"/>
</dbReference>
<evidence type="ECO:0000313" key="2">
    <source>
        <dbReference type="EMBL" id="VFJ97262.1"/>
    </source>
</evidence>
<name>A0A450UXM2_9GAMM</name>
<dbReference type="Gene3D" id="3.10.450.530">
    <property type="entry name" value="Ribonuclease toxin, BrnT, of type II toxin-antitoxin system"/>
    <property type="match status" value="1"/>
</dbReference>
<accession>A0A450UXM2</accession>
<evidence type="ECO:0000313" key="4">
    <source>
        <dbReference type="EMBL" id="VFK03089.1"/>
    </source>
</evidence>
<dbReference type="InterPro" id="IPR038573">
    <property type="entry name" value="BrnT_sf"/>
</dbReference>
<organism evidence="2">
    <name type="scientific">Candidatus Kentrum eta</name>
    <dbReference type="NCBI Taxonomy" id="2126337"/>
    <lineage>
        <taxon>Bacteria</taxon>
        <taxon>Pseudomonadati</taxon>
        <taxon>Pseudomonadota</taxon>
        <taxon>Gammaproteobacteria</taxon>
        <taxon>Candidatus Kentrum</taxon>
    </lineage>
</organism>
<reference evidence="2" key="1">
    <citation type="submission" date="2019-02" db="EMBL/GenBank/DDBJ databases">
        <authorList>
            <person name="Gruber-Vodicka R. H."/>
            <person name="Seah K. B. B."/>
        </authorList>
    </citation>
    <scope>NUCLEOTIDE SEQUENCE</scope>
    <source>
        <strain evidence="4">BECK_SA2B12</strain>
        <strain evidence="2">BECK_SA2B15</strain>
        <strain evidence="3">BECK_SA2B20</strain>
    </source>
</reference>
<proteinExistence type="predicted"/>
<gene>
    <name evidence="2" type="ORF">BECKH772A_GA0070896_101175</name>
    <name evidence="3" type="ORF">BECKH772B_GA0070898_101185</name>
    <name evidence="4" type="ORF">BECKH772C_GA0070978_101135</name>
</gene>
<sequence>MNFEWDDHKAETHFIEHGISFEESEAVKKSPGSREALRLRNG</sequence>
<evidence type="ECO:0000256" key="1">
    <source>
        <dbReference type="SAM" id="MobiDB-lite"/>
    </source>
</evidence>
<dbReference type="EMBL" id="CAADFG010000117">
    <property type="protein sequence ID" value="VFJ97262.1"/>
    <property type="molecule type" value="Genomic_DNA"/>
</dbReference>
<feature type="region of interest" description="Disordered" evidence="1">
    <location>
        <begin position="23"/>
        <end position="42"/>
    </location>
</feature>
<dbReference type="AlphaFoldDB" id="A0A450UXM2"/>
<protein>
    <recommendedName>
        <fullName evidence="5">BrnT family toxin</fullName>
    </recommendedName>
</protein>